<gene>
    <name evidence="1" type="ORF">REIFOR_00050</name>
</gene>
<dbReference type="RefSeq" id="WP_100255646.1">
    <property type="nucleotide sequence ID" value="NZ_CP011797.1"/>
</dbReference>
<reference evidence="1 2" key="1">
    <citation type="journal article" date="2017" name="Environ. Microbiol.">
        <title>Genomic and physiological analyses of 'Reinekea forsetii' reveal a versatile opportunistic lifestyle during spring algae blooms.</title>
        <authorList>
            <person name="Avci B."/>
            <person name="Hahnke R.L."/>
            <person name="Chafee M."/>
            <person name="Fischer T."/>
            <person name="Gruber-Vodicka H."/>
            <person name="Tegetmeyer H.E."/>
            <person name="Harder J."/>
            <person name="Fuchs B.M."/>
            <person name="Amann R.I."/>
            <person name="Teeling H."/>
        </authorList>
    </citation>
    <scope>NUCLEOTIDE SEQUENCE [LARGE SCALE GENOMIC DNA]</scope>
    <source>
        <strain evidence="1 2">Hel1_31_D35</strain>
    </source>
</reference>
<organism evidence="1 2">
    <name type="scientific">Reinekea forsetii</name>
    <dbReference type="NCBI Taxonomy" id="1336806"/>
    <lineage>
        <taxon>Bacteria</taxon>
        <taxon>Pseudomonadati</taxon>
        <taxon>Pseudomonadota</taxon>
        <taxon>Gammaproteobacteria</taxon>
        <taxon>Oceanospirillales</taxon>
        <taxon>Saccharospirillaceae</taxon>
        <taxon>Reinekea</taxon>
    </lineage>
</organism>
<name>A0A2K8KJJ1_9GAMM</name>
<dbReference type="EMBL" id="CP011797">
    <property type="protein sequence ID" value="ATX75228.1"/>
    <property type="molecule type" value="Genomic_DNA"/>
</dbReference>
<protein>
    <submittedName>
        <fullName evidence="1">Uncharacterized protein</fullName>
    </submittedName>
</protein>
<accession>A0A2K8KJJ1</accession>
<dbReference type="Proteomes" id="UP000229757">
    <property type="component" value="Chromosome"/>
</dbReference>
<proteinExistence type="predicted"/>
<keyword evidence="2" id="KW-1185">Reference proteome</keyword>
<dbReference type="KEGG" id="rfo:REIFOR_00050"/>
<dbReference type="AlphaFoldDB" id="A0A2K8KJJ1"/>
<sequence>MKTSTKLPRLLKEPTGWILIALSIGFFYAQWPSRSAPIDAPAYYWQQLDGGLKVRWEAEPVFQDSGATQAWGLTLKGMSFMVQTGPLSGDFNELVLLVAAQDRAAVGGAIQDPLTFSGPQAEYAFFDAESRIQSHRWYQQEATWIKVSVLYKPSMASRVARATEFLANTGY</sequence>
<dbReference type="OrthoDB" id="6193780at2"/>
<evidence type="ECO:0000313" key="2">
    <source>
        <dbReference type="Proteomes" id="UP000229757"/>
    </source>
</evidence>
<evidence type="ECO:0000313" key="1">
    <source>
        <dbReference type="EMBL" id="ATX75228.1"/>
    </source>
</evidence>